<reference evidence="1 2" key="1">
    <citation type="submission" date="2015-11" db="EMBL/GenBank/DDBJ databases">
        <title>Genomic analysis of 38 Legionella species identifies large and diverse effector repertoires.</title>
        <authorList>
            <person name="Burstein D."/>
            <person name="Amaro F."/>
            <person name="Zusman T."/>
            <person name="Lifshitz Z."/>
            <person name="Cohen O."/>
            <person name="Gilbert J.A."/>
            <person name="Pupko T."/>
            <person name="Shuman H.A."/>
            <person name="Segal G."/>
        </authorList>
    </citation>
    <scope>NUCLEOTIDE SEQUENCE [LARGE SCALE GENOMIC DNA]</scope>
    <source>
        <strain evidence="1 2">Mt.St.Helens-4</strain>
    </source>
</reference>
<protein>
    <submittedName>
        <fullName evidence="1">Uncharacterized protein</fullName>
    </submittedName>
</protein>
<name>A0A0W0YE56_9GAMM</name>
<evidence type="ECO:0000313" key="2">
    <source>
        <dbReference type="Proteomes" id="UP000054621"/>
    </source>
</evidence>
<proteinExistence type="predicted"/>
<comment type="caution">
    <text evidence="1">The sequence shown here is derived from an EMBL/GenBank/DDBJ whole genome shotgun (WGS) entry which is preliminary data.</text>
</comment>
<dbReference type="Proteomes" id="UP000054621">
    <property type="component" value="Unassembled WGS sequence"/>
</dbReference>
<dbReference type="PATRIC" id="fig|28087.4.peg.2700"/>
<evidence type="ECO:0000313" key="1">
    <source>
        <dbReference type="EMBL" id="KTD54916.1"/>
    </source>
</evidence>
<dbReference type="STRING" id="28087.Lsai_2508"/>
<dbReference type="EMBL" id="LNYV01000036">
    <property type="protein sequence ID" value="KTD54916.1"/>
    <property type="molecule type" value="Genomic_DNA"/>
</dbReference>
<dbReference type="RefSeq" id="WP_027270575.1">
    <property type="nucleotide sequence ID" value="NZ_CAAAJE010000008.1"/>
</dbReference>
<dbReference type="AlphaFoldDB" id="A0A0W0YE56"/>
<gene>
    <name evidence="1" type="ORF">Lsai_2508</name>
</gene>
<organism evidence="1 2">
    <name type="scientific">Legionella sainthelensi</name>
    <dbReference type="NCBI Taxonomy" id="28087"/>
    <lineage>
        <taxon>Bacteria</taxon>
        <taxon>Pseudomonadati</taxon>
        <taxon>Pseudomonadota</taxon>
        <taxon>Gammaproteobacteria</taxon>
        <taxon>Legionellales</taxon>
        <taxon>Legionellaceae</taxon>
        <taxon>Legionella</taxon>
    </lineage>
</organism>
<sequence length="267" mass="31863">MFTQKQTKLFEEYLDSTTVNDLFTPDLPIIEFPSWLHPEIIGTLEHKLNKLEEQKNSPARLYFDFYSMLVFNFKRLIPLFTNSRMQPIWADLCNHSIEITIEFIRSLFCYENHYDGGIRLLEKQNDEIQSCKRMIKQTEKLHDAMEEYQCHYYGHMIQDNHNELMELLVKFKDKTVKSLGEFKESPLDGTKLFSEHWPMTRKCTGENALAIFFSRKIYYFFQTKFNKPMYNYIAEIVGVIFNCSFSDNQIIKLCKVMKPFICDNSTY</sequence>
<accession>A0A0W0YE56</accession>